<name>A0A975G151_9CAUL</name>
<dbReference type="Proteomes" id="UP000676409">
    <property type="component" value="Chromosome"/>
</dbReference>
<dbReference type="KEGG" id="caul:KCG34_23945"/>
<gene>
    <name evidence="2" type="ORF">KCG34_23945</name>
</gene>
<sequence length="168" mass="18186">MGTVESCAEQQRSPPTHPQQASRMITSDPQGARKAAFKPELADDAATLEQLARYGEVLFTEAETATAMNVPLEQLTDLFSRSQTARRAFEGARLRTLETLRKAQFKHAQTNASMAIYLGRTHLGQSEQREGADGAAPAFDLSGASRRLRDKLAAFIVSAPAPEDPAGD</sequence>
<proteinExistence type="predicted"/>
<protein>
    <submittedName>
        <fullName evidence="2">Uncharacterized protein</fullName>
    </submittedName>
</protein>
<keyword evidence="3" id="KW-1185">Reference proteome</keyword>
<organism evidence="2 3">
    <name type="scientific">Phenylobacterium montanum</name>
    <dbReference type="NCBI Taxonomy" id="2823693"/>
    <lineage>
        <taxon>Bacteria</taxon>
        <taxon>Pseudomonadati</taxon>
        <taxon>Pseudomonadota</taxon>
        <taxon>Alphaproteobacteria</taxon>
        <taxon>Caulobacterales</taxon>
        <taxon>Caulobacteraceae</taxon>
        <taxon>Phenylobacterium</taxon>
    </lineage>
</organism>
<dbReference type="AlphaFoldDB" id="A0A975G151"/>
<accession>A0A975G151</accession>
<evidence type="ECO:0000313" key="3">
    <source>
        <dbReference type="Proteomes" id="UP000676409"/>
    </source>
</evidence>
<feature type="region of interest" description="Disordered" evidence="1">
    <location>
        <begin position="1"/>
        <end position="37"/>
    </location>
</feature>
<feature type="compositionally biased region" description="Polar residues" evidence="1">
    <location>
        <begin position="8"/>
        <end position="29"/>
    </location>
</feature>
<evidence type="ECO:0000256" key="1">
    <source>
        <dbReference type="SAM" id="MobiDB-lite"/>
    </source>
</evidence>
<dbReference type="RefSeq" id="WP_211938097.1">
    <property type="nucleotide sequence ID" value="NZ_CP073078.1"/>
</dbReference>
<dbReference type="EMBL" id="CP073078">
    <property type="protein sequence ID" value="QUD88046.1"/>
    <property type="molecule type" value="Genomic_DNA"/>
</dbReference>
<evidence type="ECO:0000313" key="2">
    <source>
        <dbReference type="EMBL" id="QUD88046.1"/>
    </source>
</evidence>
<reference evidence="2" key="1">
    <citation type="submission" date="2021-04" db="EMBL/GenBank/DDBJ databases">
        <title>The complete genome sequence of Caulobacter sp. S6.</title>
        <authorList>
            <person name="Tang Y."/>
            <person name="Ouyang W."/>
            <person name="Liu Q."/>
            <person name="Huang B."/>
            <person name="Guo Z."/>
            <person name="Lei P."/>
        </authorList>
    </citation>
    <scope>NUCLEOTIDE SEQUENCE</scope>
    <source>
        <strain evidence="2">S6</strain>
    </source>
</reference>